<dbReference type="Proteomes" id="UP000324222">
    <property type="component" value="Unassembled WGS sequence"/>
</dbReference>
<reference evidence="2 3" key="1">
    <citation type="submission" date="2019-05" db="EMBL/GenBank/DDBJ databases">
        <title>Another draft genome of Portunus trituberculatus and its Hox gene families provides insights of decapod evolution.</title>
        <authorList>
            <person name="Jeong J.-H."/>
            <person name="Song I."/>
            <person name="Kim S."/>
            <person name="Choi T."/>
            <person name="Kim D."/>
            <person name="Ryu S."/>
            <person name="Kim W."/>
        </authorList>
    </citation>
    <scope>NUCLEOTIDE SEQUENCE [LARGE SCALE GENOMIC DNA]</scope>
    <source>
        <tissue evidence="2">Muscle</tissue>
    </source>
</reference>
<name>A0A5B7I8V5_PORTR</name>
<organism evidence="2 3">
    <name type="scientific">Portunus trituberculatus</name>
    <name type="common">Swimming crab</name>
    <name type="synonym">Neptunus trituberculatus</name>
    <dbReference type="NCBI Taxonomy" id="210409"/>
    <lineage>
        <taxon>Eukaryota</taxon>
        <taxon>Metazoa</taxon>
        <taxon>Ecdysozoa</taxon>
        <taxon>Arthropoda</taxon>
        <taxon>Crustacea</taxon>
        <taxon>Multicrustacea</taxon>
        <taxon>Malacostraca</taxon>
        <taxon>Eumalacostraca</taxon>
        <taxon>Eucarida</taxon>
        <taxon>Decapoda</taxon>
        <taxon>Pleocyemata</taxon>
        <taxon>Brachyura</taxon>
        <taxon>Eubrachyura</taxon>
        <taxon>Portunoidea</taxon>
        <taxon>Portunidae</taxon>
        <taxon>Portuninae</taxon>
        <taxon>Portunus</taxon>
    </lineage>
</organism>
<evidence type="ECO:0000313" key="2">
    <source>
        <dbReference type="EMBL" id="MPC78723.1"/>
    </source>
</evidence>
<proteinExistence type="predicted"/>
<comment type="caution">
    <text evidence="2">The sequence shown here is derived from an EMBL/GenBank/DDBJ whole genome shotgun (WGS) entry which is preliminary data.</text>
</comment>
<feature type="chain" id="PRO_5022780967" evidence="1">
    <location>
        <begin position="34"/>
        <end position="71"/>
    </location>
</feature>
<gene>
    <name evidence="2" type="ORF">E2C01_073219</name>
</gene>
<keyword evidence="1" id="KW-0732">Signal</keyword>
<accession>A0A5B7I8V5</accession>
<evidence type="ECO:0000256" key="1">
    <source>
        <dbReference type="SAM" id="SignalP"/>
    </source>
</evidence>
<evidence type="ECO:0000313" key="3">
    <source>
        <dbReference type="Proteomes" id="UP000324222"/>
    </source>
</evidence>
<protein>
    <submittedName>
        <fullName evidence="2">Uncharacterized protein</fullName>
    </submittedName>
</protein>
<sequence length="71" mass="7841">MNFEIYLQFPDPTCRPLRRRQVLLWVMIVVVAAVQDVLEAPAALGCVSSPSTRLASVVVREGRVTAHGGRH</sequence>
<feature type="signal peptide" evidence="1">
    <location>
        <begin position="1"/>
        <end position="33"/>
    </location>
</feature>
<dbReference type="EMBL" id="VSRR010049189">
    <property type="protein sequence ID" value="MPC78723.1"/>
    <property type="molecule type" value="Genomic_DNA"/>
</dbReference>
<keyword evidence="3" id="KW-1185">Reference proteome</keyword>
<dbReference type="AlphaFoldDB" id="A0A5B7I8V5"/>